<proteinExistence type="predicted"/>
<sequence>MTQPQSTFVNPPGIDSNGLGSSMQAASQALKSTRTVTGKPLEHEDKPGYYDRVGQSVIRRLSIFKDLVQKFADIITDTQEIDQNILGLFETLDSTYQFIEESTEIQRHPSYQRILSGLAKQTQECAYFIRDYAKKQNFRSGKA</sequence>
<evidence type="ECO:0000313" key="2">
    <source>
        <dbReference type="EMBL" id="GJJ12737.1"/>
    </source>
</evidence>
<dbReference type="EMBL" id="BPWL01000007">
    <property type="protein sequence ID" value="GJJ12737.1"/>
    <property type="molecule type" value="Genomic_DNA"/>
</dbReference>
<comment type="caution">
    <text evidence="2">The sequence shown here is derived from an EMBL/GenBank/DDBJ whole genome shotgun (WGS) entry which is preliminary data.</text>
</comment>
<feature type="region of interest" description="Disordered" evidence="1">
    <location>
        <begin position="1"/>
        <end position="25"/>
    </location>
</feature>
<reference evidence="2" key="1">
    <citation type="submission" date="2021-10" db="EMBL/GenBank/DDBJ databases">
        <title>De novo Genome Assembly of Clathrus columnatus (Basidiomycota, Fungi) Using Illumina and Nanopore Sequence Data.</title>
        <authorList>
            <person name="Ogiso-Tanaka E."/>
            <person name="Itagaki H."/>
            <person name="Hosoya T."/>
            <person name="Hosaka K."/>
        </authorList>
    </citation>
    <scope>NUCLEOTIDE SEQUENCE</scope>
    <source>
        <strain evidence="2">MO-923</strain>
    </source>
</reference>
<organism evidence="2 3">
    <name type="scientific">Clathrus columnatus</name>
    <dbReference type="NCBI Taxonomy" id="1419009"/>
    <lineage>
        <taxon>Eukaryota</taxon>
        <taxon>Fungi</taxon>
        <taxon>Dikarya</taxon>
        <taxon>Basidiomycota</taxon>
        <taxon>Agaricomycotina</taxon>
        <taxon>Agaricomycetes</taxon>
        <taxon>Phallomycetidae</taxon>
        <taxon>Phallales</taxon>
        <taxon>Clathraceae</taxon>
        <taxon>Clathrus</taxon>
    </lineage>
</organism>
<accession>A0AAV5ADN8</accession>
<gene>
    <name evidence="2" type="ORF">Clacol_006982</name>
</gene>
<name>A0AAV5ADN8_9AGAM</name>
<dbReference type="AlphaFoldDB" id="A0AAV5ADN8"/>
<dbReference type="Proteomes" id="UP001050691">
    <property type="component" value="Unassembled WGS sequence"/>
</dbReference>
<evidence type="ECO:0000256" key="1">
    <source>
        <dbReference type="SAM" id="MobiDB-lite"/>
    </source>
</evidence>
<protein>
    <submittedName>
        <fullName evidence="2">Uncharacterized protein</fullName>
    </submittedName>
</protein>
<keyword evidence="3" id="KW-1185">Reference proteome</keyword>
<evidence type="ECO:0000313" key="3">
    <source>
        <dbReference type="Proteomes" id="UP001050691"/>
    </source>
</evidence>